<reference evidence="10 11" key="1">
    <citation type="submission" date="2019-03" db="EMBL/GenBank/DDBJ databases">
        <title>Genomics of glacier-inhabiting Cryobacterium strains.</title>
        <authorList>
            <person name="Liu Q."/>
            <person name="Xin Y.-H."/>
        </authorList>
    </citation>
    <scope>NUCLEOTIDE SEQUENCE [LARGE SCALE GENOMIC DNA]</scope>
    <source>
        <strain evidence="10 11">Sr47</strain>
    </source>
</reference>
<comment type="similarity">
    <text evidence="7">Belongs to the binding-protein-dependent transport system permease family.</text>
</comment>
<keyword evidence="3" id="KW-1003">Cell membrane</keyword>
<comment type="subcellular location">
    <subcellularLocation>
        <location evidence="1 7">Cell membrane</location>
        <topology evidence="1 7">Multi-pass membrane protein</topology>
    </subcellularLocation>
</comment>
<feature type="domain" description="ABC transmembrane type-1" evidence="9">
    <location>
        <begin position="76"/>
        <end position="296"/>
    </location>
</feature>
<dbReference type="PANTHER" id="PTHR43227">
    <property type="entry name" value="BLL4140 PROTEIN"/>
    <property type="match status" value="1"/>
</dbReference>
<evidence type="ECO:0000256" key="4">
    <source>
        <dbReference type="ARBA" id="ARBA00022692"/>
    </source>
</evidence>
<evidence type="ECO:0000313" key="10">
    <source>
        <dbReference type="EMBL" id="TFB47813.1"/>
    </source>
</evidence>
<evidence type="ECO:0000259" key="9">
    <source>
        <dbReference type="PROSITE" id="PS50928"/>
    </source>
</evidence>
<sequence>MAVTSTAVAPAISGGRGSRSSLSRPGVNAAIWIAPAAAVLLLVFGYSMVTLFGQSLTYQGDWVGLENFQLVLSDPLFTTGLRHNFLLLLAVPVVTAVALLVAIVLFETKKGLGFFRAVVFMPYILAVPVVAVVFGQLLQRNGPINQALHALGLDMFAFDWLGDPNVALWTMAGIIMWKEVGFGVVLILARMLTVSTEIYEAAKLDGAGFWRTHWSITLPQVGGIVAFYMVNEAITMVSWVFNYVYVLTNGQGGPGDATVVSELYIYRNAFQYMQPELAAAAAVILFLGTMVLVAVFFHMQRRSLRRTLSE</sequence>
<protein>
    <submittedName>
        <fullName evidence="10">Sugar ABC transporter permease</fullName>
    </submittedName>
</protein>
<dbReference type="AlphaFoldDB" id="A0A4R8UB80"/>
<dbReference type="GO" id="GO:0005886">
    <property type="term" value="C:plasma membrane"/>
    <property type="evidence" value="ECO:0007669"/>
    <property type="project" value="UniProtKB-SubCell"/>
</dbReference>
<gene>
    <name evidence="10" type="ORF">E3O23_14500</name>
</gene>
<dbReference type="Proteomes" id="UP000297866">
    <property type="component" value="Unassembled WGS sequence"/>
</dbReference>
<keyword evidence="4 7" id="KW-0812">Transmembrane</keyword>
<evidence type="ECO:0000256" key="1">
    <source>
        <dbReference type="ARBA" id="ARBA00004651"/>
    </source>
</evidence>
<proteinExistence type="inferred from homology"/>
<evidence type="ECO:0000256" key="7">
    <source>
        <dbReference type="RuleBase" id="RU363032"/>
    </source>
</evidence>
<keyword evidence="5 7" id="KW-1133">Transmembrane helix</keyword>
<dbReference type="GO" id="GO:0055085">
    <property type="term" value="P:transmembrane transport"/>
    <property type="evidence" value="ECO:0007669"/>
    <property type="project" value="InterPro"/>
</dbReference>
<dbReference type="CDD" id="cd06261">
    <property type="entry name" value="TM_PBP2"/>
    <property type="match status" value="1"/>
</dbReference>
<dbReference type="InterPro" id="IPR000515">
    <property type="entry name" value="MetI-like"/>
</dbReference>
<feature type="transmembrane region" description="Helical" evidence="7">
    <location>
        <begin position="118"/>
        <end position="138"/>
    </location>
</feature>
<comment type="caution">
    <text evidence="10">The sequence shown here is derived from an EMBL/GenBank/DDBJ whole genome shotgun (WGS) entry which is preliminary data.</text>
</comment>
<dbReference type="InterPro" id="IPR035906">
    <property type="entry name" value="MetI-like_sf"/>
</dbReference>
<dbReference type="InterPro" id="IPR050809">
    <property type="entry name" value="UgpAE/MalFG_permease"/>
</dbReference>
<evidence type="ECO:0000256" key="5">
    <source>
        <dbReference type="ARBA" id="ARBA00022989"/>
    </source>
</evidence>
<name>A0A4R8UB80_9MICO</name>
<feature type="transmembrane region" description="Helical" evidence="7">
    <location>
        <begin position="277"/>
        <end position="297"/>
    </location>
</feature>
<dbReference type="OrthoDB" id="9805974at2"/>
<feature type="transmembrane region" description="Helical" evidence="7">
    <location>
        <begin position="166"/>
        <end position="189"/>
    </location>
</feature>
<feature type="transmembrane region" description="Helical" evidence="7">
    <location>
        <begin position="29"/>
        <end position="49"/>
    </location>
</feature>
<dbReference type="EMBL" id="SOEZ01000070">
    <property type="protein sequence ID" value="TFB47813.1"/>
    <property type="molecule type" value="Genomic_DNA"/>
</dbReference>
<evidence type="ECO:0000256" key="2">
    <source>
        <dbReference type="ARBA" id="ARBA00022448"/>
    </source>
</evidence>
<feature type="region of interest" description="Disordered" evidence="8">
    <location>
        <begin position="1"/>
        <end position="23"/>
    </location>
</feature>
<dbReference type="Gene3D" id="1.10.3720.10">
    <property type="entry name" value="MetI-like"/>
    <property type="match status" value="1"/>
</dbReference>
<feature type="transmembrane region" description="Helical" evidence="7">
    <location>
        <begin position="221"/>
        <end position="241"/>
    </location>
</feature>
<feature type="transmembrane region" description="Helical" evidence="7">
    <location>
        <begin position="85"/>
        <end position="106"/>
    </location>
</feature>
<dbReference type="PROSITE" id="PS50928">
    <property type="entry name" value="ABC_TM1"/>
    <property type="match status" value="1"/>
</dbReference>
<dbReference type="PANTHER" id="PTHR43227:SF11">
    <property type="entry name" value="BLL4140 PROTEIN"/>
    <property type="match status" value="1"/>
</dbReference>
<evidence type="ECO:0000313" key="11">
    <source>
        <dbReference type="Proteomes" id="UP000297866"/>
    </source>
</evidence>
<keyword evidence="6 7" id="KW-0472">Membrane</keyword>
<organism evidence="10 11">
    <name type="scientific">Cryobacterium tagatosivorans</name>
    <dbReference type="NCBI Taxonomy" id="1259199"/>
    <lineage>
        <taxon>Bacteria</taxon>
        <taxon>Bacillati</taxon>
        <taxon>Actinomycetota</taxon>
        <taxon>Actinomycetes</taxon>
        <taxon>Micrococcales</taxon>
        <taxon>Microbacteriaceae</taxon>
        <taxon>Cryobacterium</taxon>
    </lineage>
</organism>
<dbReference type="Pfam" id="PF00528">
    <property type="entry name" value="BPD_transp_1"/>
    <property type="match status" value="1"/>
</dbReference>
<keyword evidence="2 7" id="KW-0813">Transport</keyword>
<keyword evidence="11" id="KW-1185">Reference proteome</keyword>
<accession>A0A4R8UB80</accession>
<evidence type="ECO:0000256" key="3">
    <source>
        <dbReference type="ARBA" id="ARBA00022475"/>
    </source>
</evidence>
<dbReference type="SUPFAM" id="SSF161098">
    <property type="entry name" value="MetI-like"/>
    <property type="match status" value="1"/>
</dbReference>
<evidence type="ECO:0000256" key="8">
    <source>
        <dbReference type="SAM" id="MobiDB-lite"/>
    </source>
</evidence>
<evidence type="ECO:0000256" key="6">
    <source>
        <dbReference type="ARBA" id="ARBA00023136"/>
    </source>
</evidence>